<keyword evidence="2" id="KW-0812">Transmembrane</keyword>
<keyword evidence="2" id="KW-0472">Membrane</keyword>
<keyword evidence="4" id="KW-1185">Reference proteome</keyword>
<feature type="coiled-coil region" evidence="1">
    <location>
        <begin position="39"/>
        <end position="66"/>
    </location>
</feature>
<sequence length="190" mass="20326">MALTGPQLLAALKKHPVATLAIAVSIGCAALLYFRQGDSEALTADLEQKTQEGERLEANIKNSTQLTEQSAALSEAMNAVEGRLIRAANLADNLQYFYRLESETGAKLIDLKQTGAELPAVKGPKPLFQPIGFTVGLRGSYDQVLEFVRKVENGAPFSRIVAATVTSPPESLDKGSFVTLSLNVELLGLP</sequence>
<dbReference type="Proteomes" id="UP000825051">
    <property type="component" value="Chromosome"/>
</dbReference>
<dbReference type="AlphaFoldDB" id="A0A8F9TWS5"/>
<reference evidence="3" key="1">
    <citation type="submission" date="2021-08" db="EMBL/GenBank/DDBJ databases">
        <title>Genome of a novel bacterium of the phylum Verrucomicrobia, Oleiharenicola sp. KSB-15.</title>
        <authorList>
            <person name="Chung J.-H."/>
            <person name="Ahn J.-H."/>
            <person name="Yoon Y."/>
            <person name="Kim D.-Y."/>
            <person name="An S.-H."/>
            <person name="Park I."/>
            <person name="Yeon J."/>
        </authorList>
    </citation>
    <scope>NUCLEOTIDE SEQUENCE</scope>
    <source>
        <strain evidence="3">KSB-15</strain>
    </source>
</reference>
<dbReference type="KEGG" id="ole:K0B96_02810"/>
<dbReference type="RefSeq" id="WP_220163620.1">
    <property type="nucleotide sequence ID" value="NZ_CP080507.1"/>
</dbReference>
<dbReference type="EMBL" id="CP080507">
    <property type="protein sequence ID" value="QYM79565.1"/>
    <property type="molecule type" value="Genomic_DNA"/>
</dbReference>
<accession>A0A8F9TWS5</accession>
<evidence type="ECO:0000256" key="2">
    <source>
        <dbReference type="SAM" id="Phobius"/>
    </source>
</evidence>
<gene>
    <name evidence="3" type="ORF">K0B96_02810</name>
</gene>
<feature type="transmembrane region" description="Helical" evidence="2">
    <location>
        <begin position="15"/>
        <end position="34"/>
    </location>
</feature>
<keyword evidence="1" id="KW-0175">Coiled coil</keyword>
<proteinExistence type="predicted"/>
<evidence type="ECO:0000313" key="4">
    <source>
        <dbReference type="Proteomes" id="UP000825051"/>
    </source>
</evidence>
<name>A0A8F9TWS5_9BACT</name>
<protein>
    <submittedName>
        <fullName evidence="3">Uncharacterized protein</fullName>
    </submittedName>
</protein>
<keyword evidence="2" id="KW-1133">Transmembrane helix</keyword>
<evidence type="ECO:0000256" key="1">
    <source>
        <dbReference type="SAM" id="Coils"/>
    </source>
</evidence>
<organism evidence="3 4">
    <name type="scientific">Horticoccus luteus</name>
    <dbReference type="NCBI Taxonomy" id="2862869"/>
    <lineage>
        <taxon>Bacteria</taxon>
        <taxon>Pseudomonadati</taxon>
        <taxon>Verrucomicrobiota</taxon>
        <taxon>Opitutia</taxon>
        <taxon>Opitutales</taxon>
        <taxon>Opitutaceae</taxon>
        <taxon>Horticoccus</taxon>
    </lineage>
</organism>
<evidence type="ECO:0000313" key="3">
    <source>
        <dbReference type="EMBL" id="QYM79565.1"/>
    </source>
</evidence>